<dbReference type="RefSeq" id="WP_145109403.1">
    <property type="nucleotide sequence ID" value="NZ_CP036349.1"/>
</dbReference>
<dbReference type="EMBL" id="CP036349">
    <property type="protein sequence ID" value="QDV73062.1"/>
    <property type="molecule type" value="Genomic_DNA"/>
</dbReference>
<dbReference type="KEGG" id="bmei:Spa11_12510"/>
<evidence type="ECO:0000313" key="1">
    <source>
        <dbReference type="EMBL" id="QDV73062.1"/>
    </source>
</evidence>
<keyword evidence="2" id="KW-1185">Reference proteome</keyword>
<dbReference type="Proteomes" id="UP000316426">
    <property type="component" value="Chromosome"/>
</dbReference>
<accession>A0A518K5J1</accession>
<proteinExistence type="predicted"/>
<name>A0A518K5J1_9BACT</name>
<sequence length="297" mass="34782">MDCEFEEKQYEQHLNNELLSRKHLLYVPGQVLEGKLGFDAALFCRDRRFWELFDDFRFFGHFRFIRRLWYASSRSGVQLSVDWWRELDQALPYFPRFRFNVFVQHKRPDYLVASSAGEWDQWNRPYYRYKIMSHQQKALEQLETLAGSKAIVVYASPAFAKLGELWSAVNNRQLIEKSNFCQPRKLSGHHAYSYVEPGRVGKAHSDAEDVESFDFYERFNVLSETAELSEDNRAFLTQLGRLVVEAIEDCGDLTDRFNAILATFDRREENDIIGSMSQISTFNFVVGTTWSVSVAPN</sequence>
<dbReference type="AlphaFoldDB" id="A0A518K5J1"/>
<evidence type="ECO:0000313" key="2">
    <source>
        <dbReference type="Proteomes" id="UP000316426"/>
    </source>
</evidence>
<organism evidence="1 2">
    <name type="scientific">Botrimarina mediterranea</name>
    <dbReference type="NCBI Taxonomy" id="2528022"/>
    <lineage>
        <taxon>Bacteria</taxon>
        <taxon>Pseudomonadati</taxon>
        <taxon>Planctomycetota</taxon>
        <taxon>Planctomycetia</taxon>
        <taxon>Pirellulales</taxon>
        <taxon>Lacipirellulaceae</taxon>
        <taxon>Botrimarina</taxon>
    </lineage>
</organism>
<protein>
    <submittedName>
        <fullName evidence="1">Uncharacterized protein</fullName>
    </submittedName>
</protein>
<reference evidence="1 2" key="1">
    <citation type="submission" date="2019-02" db="EMBL/GenBank/DDBJ databases">
        <title>Deep-cultivation of Planctomycetes and their phenomic and genomic characterization uncovers novel biology.</title>
        <authorList>
            <person name="Wiegand S."/>
            <person name="Jogler M."/>
            <person name="Boedeker C."/>
            <person name="Pinto D."/>
            <person name="Vollmers J."/>
            <person name="Rivas-Marin E."/>
            <person name="Kohn T."/>
            <person name="Peeters S.H."/>
            <person name="Heuer A."/>
            <person name="Rast P."/>
            <person name="Oberbeckmann S."/>
            <person name="Bunk B."/>
            <person name="Jeske O."/>
            <person name="Meyerdierks A."/>
            <person name="Storesund J.E."/>
            <person name="Kallscheuer N."/>
            <person name="Luecker S."/>
            <person name="Lage O.M."/>
            <person name="Pohl T."/>
            <person name="Merkel B.J."/>
            <person name="Hornburger P."/>
            <person name="Mueller R.-W."/>
            <person name="Bruemmer F."/>
            <person name="Labrenz M."/>
            <person name="Spormann A.M."/>
            <person name="Op den Camp H."/>
            <person name="Overmann J."/>
            <person name="Amann R."/>
            <person name="Jetten M.S.M."/>
            <person name="Mascher T."/>
            <person name="Medema M.H."/>
            <person name="Devos D.P."/>
            <person name="Kaster A.-K."/>
            <person name="Ovreas L."/>
            <person name="Rohde M."/>
            <person name="Galperin M.Y."/>
            <person name="Jogler C."/>
        </authorList>
    </citation>
    <scope>NUCLEOTIDE SEQUENCE [LARGE SCALE GENOMIC DNA]</scope>
    <source>
        <strain evidence="1 2">Spa11</strain>
    </source>
</reference>
<gene>
    <name evidence="1" type="ORF">Spa11_12510</name>
</gene>